<dbReference type="AlphaFoldDB" id="A0A9W8JXV5"/>
<evidence type="ECO:0000256" key="1">
    <source>
        <dbReference type="SAM" id="MobiDB-lite"/>
    </source>
</evidence>
<sequence length="1002" mass="112194">MMKFHPTPNLPPVRKVHWNHTMETKTPPYFKLLHTLDRATEDTSSCYAVALSVNGRFLACGFASGIVEIKETGSYKTVRIFDTGARVTCIRWHPQIPRHVVVGSQNGNVHAIRLGHKADEDTYRVVELMGYVTDIAFNEDGSQIAVAYAAWVVLVNNPFAERSSRSLEWLPTDVGFTQAEDANDVFFTPLGVHYLDEYTLLIVYIHHASAFQTAHPYGRRWSFESVSRHSWMSRSALSPDRRQLVACSLTDAVERYSIPRQDFLRTHEHSPELSQRGRQNRAFGVAHLNNQAVVVGNNSSNMAIIVDYGRANEGRRRYKFHQFQLNTFDQVTHTVVAGRINGQPIVVAVNGDGQDTMIYIVGVDYALAEPRIAMDIPPVTSLTPRRPFPDPCMLAICVVSVLAVAACYQITAETRTSSALVKEYSVTISKEARAVREDSEVVKQKAVMIHEALARLMSHQTQGTPRTPLVTAEDQSGRKRLELALTHDPSLRDQGCCAACSMLRSRSAMFHNANRVAIAESPLFKELNWTTNAPLFEEKLSQLFLATPAYEFACALDEWECQGVVQSRHSCFRRELRIGESVSYRLANLNEESISNSHVDVGCFAVDLLNYKLLDVLGALLDSGHATIRARKDPAPTFNRRGSPPMKQLRKLGYGQLLPSWHIALQSGISCLKQLRREKDAWTVSLQRSDNILVTLFASMAYWSASAKAAKILRNIFMAAFHVAFLLTGNLDLPEEYSELIEHTSTDCDAVFNHRNIDSELQNTRRLRLPLQAALSISSLYLLLDVDLSRRDIDRGTLLKASAWLDSVDKPLILIEVERLLWTLVIQLALGKESFLALLDKTLVSLEAIDFSEAPEDELRWFEDANESAPSLLPDEAQLTVRVSMASSPSDHFPLGAQRTISIMIFSQTDDPPSETDEQRIMQSMNEPLQDGLTSDISNPPVVNLLSPPPPVEVVEAIHMLHKDWRESSPRPSTTTAMAVGEDNDKRDVENAQESGPRRTSR</sequence>
<dbReference type="InterPro" id="IPR036322">
    <property type="entry name" value="WD40_repeat_dom_sf"/>
</dbReference>
<name>A0A9W8JXV5_9AGAR</name>
<dbReference type="SMART" id="SM00320">
    <property type="entry name" value="WD40"/>
    <property type="match status" value="3"/>
</dbReference>
<feature type="region of interest" description="Disordered" evidence="1">
    <location>
        <begin position="963"/>
        <end position="1002"/>
    </location>
</feature>
<dbReference type="InterPro" id="IPR001680">
    <property type="entry name" value="WD40_rpt"/>
</dbReference>
<accession>A0A9W8JXV5</accession>
<comment type="caution">
    <text evidence="2">The sequence shown here is derived from an EMBL/GenBank/DDBJ whole genome shotgun (WGS) entry which is preliminary data.</text>
</comment>
<evidence type="ECO:0000313" key="2">
    <source>
        <dbReference type="EMBL" id="KAJ3505878.1"/>
    </source>
</evidence>
<dbReference type="Gene3D" id="2.130.10.10">
    <property type="entry name" value="YVTN repeat-like/Quinoprotein amine dehydrogenase"/>
    <property type="match status" value="1"/>
</dbReference>
<keyword evidence="3" id="KW-1185">Reference proteome</keyword>
<dbReference type="OrthoDB" id="3070537at2759"/>
<gene>
    <name evidence="2" type="ORF">NLJ89_g7184</name>
</gene>
<reference evidence="2" key="1">
    <citation type="submission" date="2022-07" db="EMBL/GenBank/DDBJ databases">
        <title>Genome Sequence of Agrocybe chaxingu.</title>
        <authorList>
            <person name="Buettner E."/>
        </authorList>
    </citation>
    <scope>NUCLEOTIDE SEQUENCE</scope>
    <source>
        <strain evidence="2">MP-N11</strain>
    </source>
</reference>
<dbReference type="InterPro" id="IPR015943">
    <property type="entry name" value="WD40/YVTN_repeat-like_dom_sf"/>
</dbReference>
<evidence type="ECO:0000313" key="3">
    <source>
        <dbReference type="Proteomes" id="UP001148786"/>
    </source>
</evidence>
<dbReference type="Proteomes" id="UP001148786">
    <property type="component" value="Unassembled WGS sequence"/>
</dbReference>
<organism evidence="2 3">
    <name type="scientific">Agrocybe chaxingu</name>
    <dbReference type="NCBI Taxonomy" id="84603"/>
    <lineage>
        <taxon>Eukaryota</taxon>
        <taxon>Fungi</taxon>
        <taxon>Dikarya</taxon>
        <taxon>Basidiomycota</taxon>
        <taxon>Agaricomycotina</taxon>
        <taxon>Agaricomycetes</taxon>
        <taxon>Agaricomycetidae</taxon>
        <taxon>Agaricales</taxon>
        <taxon>Agaricineae</taxon>
        <taxon>Strophariaceae</taxon>
        <taxon>Agrocybe</taxon>
    </lineage>
</organism>
<proteinExistence type="predicted"/>
<dbReference type="EMBL" id="JANKHO010000831">
    <property type="protein sequence ID" value="KAJ3505878.1"/>
    <property type="molecule type" value="Genomic_DNA"/>
</dbReference>
<protein>
    <submittedName>
        <fullName evidence="2">Uncharacterized protein</fullName>
    </submittedName>
</protein>
<dbReference type="SUPFAM" id="SSF50978">
    <property type="entry name" value="WD40 repeat-like"/>
    <property type="match status" value="1"/>
</dbReference>